<dbReference type="RefSeq" id="WP_209700750.1">
    <property type="nucleotide sequence ID" value="NZ_JAGGLM010000001.1"/>
</dbReference>
<feature type="transmembrane region" description="Helical" evidence="8">
    <location>
        <begin position="117"/>
        <end position="135"/>
    </location>
</feature>
<organism evidence="9 10">
    <name type="scientific">Clostridium algifaecis</name>
    <dbReference type="NCBI Taxonomy" id="1472040"/>
    <lineage>
        <taxon>Bacteria</taxon>
        <taxon>Bacillati</taxon>
        <taxon>Bacillota</taxon>
        <taxon>Clostridia</taxon>
        <taxon>Eubacteriales</taxon>
        <taxon>Clostridiaceae</taxon>
        <taxon>Clostridium</taxon>
    </lineage>
</organism>
<evidence type="ECO:0000313" key="9">
    <source>
        <dbReference type="EMBL" id="MBP2031824.1"/>
    </source>
</evidence>
<feature type="transmembrane region" description="Helical" evidence="8">
    <location>
        <begin position="334"/>
        <end position="358"/>
    </location>
</feature>
<keyword evidence="7 8" id="KW-0472">Membrane</keyword>
<name>A0ABS4KSJ0_9CLOT</name>
<keyword evidence="5 8" id="KW-0812">Transmembrane</keyword>
<comment type="caution">
    <text evidence="9">The sequence shown here is derived from an EMBL/GenBank/DDBJ whole genome shotgun (WGS) entry which is preliminary data.</text>
</comment>
<dbReference type="Pfam" id="PF03845">
    <property type="entry name" value="Spore_permease"/>
    <property type="match status" value="1"/>
</dbReference>
<reference evidence="9 10" key="1">
    <citation type="submission" date="2021-03" db="EMBL/GenBank/DDBJ databases">
        <title>Genomic Encyclopedia of Type Strains, Phase IV (KMG-IV): sequencing the most valuable type-strain genomes for metagenomic binning, comparative biology and taxonomic classification.</title>
        <authorList>
            <person name="Goeker M."/>
        </authorList>
    </citation>
    <scope>NUCLEOTIDE SEQUENCE [LARGE SCALE GENOMIC DNA]</scope>
    <source>
        <strain evidence="9 10">DSM 28783</strain>
    </source>
</reference>
<feature type="transmembrane region" description="Helical" evidence="8">
    <location>
        <begin position="269"/>
        <end position="294"/>
    </location>
</feature>
<gene>
    <name evidence="9" type="ORF">J2Z42_000489</name>
</gene>
<dbReference type="PANTHER" id="PTHR34975:SF2">
    <property type="entry name" value="SPORE GERMINATION PROTEIN A2"/>
    <property type="match status" value="1"/>
</dbReference>
<comment type="similarity">
    <text evidence="2">Belongs to the amino acid-polyamine-organocation (APC) superfamily. Spore germination protein (SGP) (TC 2.A.3.9) family.</text>
</comment>
<evidence type="ECO:0000256" key="4">
    <source>
        <dbReference type="ARBA" id="ARBA00022544"/>
    </source>
</evidence>
<dbReference type="EMBL" id="JAGGLM010000001">
    <property type="protein sequence ID" value="MBP2031824.1"/>
    <property type="molecule type" value="Genomic_DNA"/>
</dbReference>
<evidence type="ECO:0000256" key="8">
    <source>
        <dbReference type="SAM" id="Phobius"/>
    </source>
</evidence>
<comment type="subcellular location">
    <subcellularLocation>
        <location evidence="1">Membrane</location>
        <topology evidence="1">Multi-pass membrane protein</topology>
    </subcellularLocation>
</comment>
<keyword evidence="6 8" id="KW-1133">Transmembrane helix</keyword>
<feature type="transmembrane region" description="Helical" evidence="8">
    <location>
        <begin position="306"/>
        <end position="322"/>
    </location>
</feature>
<keyword evidence="4" id="KW-0309">Germination</keyword>
<evidence type="ECO:0000256" key="6">
    <source>
        <dbReference type="ARBA" id="ARBA00022989"/>
    </source>
</evidence>
<feature type="transmembrane region" description="Helical" evidence="8">
    <location>
        <begin position="81"/>
        <end position="105"/>
    </location>
</feature>
<feature type="transmembrane region" description="Helical" evidence="8">
    <location>
        <begin position="12"/>
        <end position="34"/>
    </location>
</feature>
<keyword evidence="3" id="KW-0813">Transport</keyword>
<evidence type="ECO:0000313" key="10">
    <source>
        <dbReference type="Proteomes" id="UP001519307"/>
    </source>
</evidence>
<evidence type="ECO:0000256" key="7">
    <source>
        <dbReference type="ARBA" id="ARBA00023136"/>
    </source>
</evidence>
<dbReference type="NCBIfam" id="TIGR00912">
    <property type="entry name" value="2A0309"/>
    <property type="match status" value="1"/>
</dbReference>
<dbReference type="Proteomes" id="UP001519307">
    <property type="component" value="Unassembled WGS sequence"/>
</dbReference>
<evidence type="ECO:0000256" key="3">
    <source>
        <dbReference type="ARBA" id="ARBA00022448"/>
    </source>
</evidence>
<evidence type="ECO:0000256" key="1">
    <source>
        <dbReference type="ARBA" id="ARBA00004141"/>
    </source>
</evidence>
<sequence>MFRKEIISTNQFVWMLFSIITSFTVLQIPGLLIFHAGRDAWMSIILAWFLDVLLAMVYAYMGIRFPGQNFVQYSITILGKFFGRIIGIIFPLFFLMVASILMRSITMLINNTLLPNTPTEVMLLISYIFIAYAVKKGIEVIARASEILGPIYLISFIILFILITPQIKLNRLRPIFMQGFYPPFSGSIFILAFIGICIIMSMYIPICNRIENGFIAKFISVSIGATIICLLVTFSICIFGAEQAGNMLNPGLMLARMVKIGNLIDRVEIIWFIIALEAGLMTSVNLIWASCVGISQIIGLPTYRSTVYPITLISFILSIISFDSNIELINFAFYVYPFIGIFVESGLEIFLFIMALVLKKR</sequence>
<dbReference type="PANTHER" id="PTHR34975">
    <property type="entry name" value="SPORE GERMINATION PROTEIN A2"/>
    <property type="match status" value="1"/>
</dbReference>
<evidence type="ECO:0000256" key="2">
    <source>
        <dbReference type="ARBA" id="ARBA00007998"/>
    </source>
</evidence>
<feature type="transmembrane region" description="Helical" evidence="8">
    <location>
        <begin position="218"/>
        <end position="241"/>
    </location>
</feature>
<dbReference type="InterPro" id="IPR004761">
    <property type="entry name" value="Spore_GerAB"/>
</dbReference>
<proteinExistence type="inferred from homology"/>
<feature type="transmembrane region" description="Helical" evidence="8">
    <location>
        <begin position="147"/>
        <end position="167"/>
    </location>
</feature>
<feature type="transmembrane region" description="Helical" evidence="8">
    <location>
        <begin position="40"/>
        <end position="60"/>
    </location>
</feature>
<evidence type="ECO:0000256" key="5">
    <source>
        <dbReference type="ARBA" id="ARBA00022692"/>
    </source>
</evidence>
<protein>
    <submittedName>
        <fullName evidence="9">Spore germination protein (Amino acid permease)</fullName>
    </submittedName>
</protein>
<accession>A0ABS4KSJ0</accession>
<feature type="transmembrane region" description="Helical" evidence="8">
    <location>
        <begin position="187"/>
        <end position="206"/>
    </location>
</feature>
<keyword evidence="10" id="KW-1185">Reference proteome</keyword>